<evidence type="ECO:0000313" key="3">
    <source>
        <dbReference type="Proteomes" id="UP000037460"/>
    </source>
</evidence>
<protein>
    <recommendedName>
        <fullName evidence="4">NAD-specific glutamate dehydrogenase</fullName>
    </recommendedName>
</protein>
<accession>A0A0M0J7Z3</accession>
<organism evidence="2 3">
    <name type="scientific">Chrysochromulina tobinii</name>
    <dbReference type="NCBI Taxonomy" id="1460289"/>
    <lineage>
        <taxon>Eukaryota</taxon>
        <taxon>Haptista</taxon>
        <taxon>Haptophyta</taxon>
        <taxon>Prymnesiophyceae</taxon>
        <taxon>Prymnesiales</taxon>
        <taxon>Chrysochromulinaceae</taxon>
        <taxon>Chrysochromulina</taxon>
    </lineage>
</organism>
<comment type="caution">
    <text evidence="2">The sequence shown here is derived from an EMBL/GenBank/DDBJ whole genome shotgun (WGS) entry which is preliminary data.</text>
</comment>
<name>A0A0M0J7Z3_9EUKA</name>
<evidence type="ECO:0000256" key="1">
    <source>
        <dbReference type="SAM" id="MobiDB-lite"/>
    </source>
</evidence>
<reference evidence="3" key="1">
    <citation type="journal article" date="2015" name="PLoS Genet.">
        <title>Genome Sequence and Transcriptome Analyses of Chrysochromulina tobin: Metabolic Tools for Enhanced Algal Fitness in the Prominent Order Prymnesiales (Haptophyceae).</title>
        <authorList>
            <person name="Hovde B.T."/>
            <person name="Deodato C.R."/>
            <person name="Hunsperger H.M."/>
            <person name="Ryken S.A."/>
            <person name="Yost W."/>
            <person name="Jha R.K."/>
            <person name="Patterson J."/>
            <person name="Monnat R.J. Jr."/>
            <person name="Barlow S.B."/>
            <person name="Starkenburg S.R."/>
            <person name="Cattolico R.A."/>
        </authorList>
    </citation>
    <scope>NUCLEOTIDE SEQUENCE</scope>
    <source>
        <strain evidence="3">CCMP291</strain>
    </source>
</reference>
<feature type="region of interest" description="Disordered" evidence="1">
    <location>
        <begin position="539"/>
        <end position="570"/>
    </location>
</feature>
<keyword evidence="3" id="KW-1185">Reference proteome</keyword>
<gene>
    <name evidence="2" type="ORF">Ctob_003354</name>
</gene>
<dbReference type="EMBL" id="JWZX01003268">
    <property type="protein sequence ID" value="KOO22595.1"/>
    <property type="molecule type" value="Genomic_DNA"/>
</dbReference>
<proteinExistence type="predicted"/>
<evidence type="ECO:0008006" key="4">
    <source>
        <dbReference type="Google" id="ProtNLM"/>
    </source>
</evidence>
<dbReference type="Proteomes" id="UP000037460">
    <property type="component" value="Unassembled WGS sequence"/>
</dbReference>
<evidence type="ECO:0000313" key="2">
    <source>
        <dbReference type="EMBL" id="KOO22595.1"/>
    </source>
</evidence>
<sequence>MSQLDLRVAVLANLGLHVRQLLRERVALLLLTPHLLPERCAVRLVRGEELLFDALYLLMRHAHLDLDLLDHFHLAVHLDCDDTLDLLLDLDEPLDLDLPHDLDLPFDLDHLLDLDDLLHLLLHLDHVLDDLIHHRAQLLLAGFVNVLLHRRAACVCQRRLEPRNFLLKLAKHRVLRVLVDLGLVLDVLGAVGIPQRRHRFVKIPIRRPEIGHHHGLRVPAKRVLQQARQPRVAVRDVRALAVDEGRDAVAERRERQVDLGRLLESVAARLRLRLALGARQVDEVELAHADGGRAVLARLARLDGDRVDRVRAGRVLVHGRCAHVPILGAEVTKLVALASRLDHVRREVTHVHTRVRVLLQLELVGRVLREQIADLLVVDLEVGGAHEELGILAATRRDEIEDLLEGTRDDASQLGRIVDALHREGLAGAGLAVGEDGAVEAIDDGFDDARCRIHVNVLLSHALVVHLIERERLWRLVAADWRHYAGAVLGIHMDDALAPIAPFLAVQRAAAHTHTHALLLLAAVHRIAHVVDRGDGLRSSSQFVHDHNRSSGTSGTSGARQRHDRVGPHR</sequence>
<dbReference type="AlphaFoldDB" id="A0A0M0J7Z3"/>